<keyword evidence="1" id="KW-0812">Transmembrane</keyword>
<feature type="transmembrane region" description="Helical" evidence="1">
    <location>
        <begin position="119"/>
        <end position="140"/>
    </location>
</feature>
<feature type="transmembrane region" description="Helical" evidence="1">
    <location>
        <begin position="160"/>
        <end position="178"/>
    </location>
</feature>
<evidence type="ECO:0008006" key="4">
    <source>
        <dbReference type="Google" id="ProtNLM"/>
    </source>
</evidence>
<reference evidence="2 3" key="1">
    <citation type="submission" date="2016-11" db="EMBL/GenBank/DDBJ databases">
        <authorList>
            <person name="Jaros S."/>
            <person name="Januszkiewicz K."/>
            <person name="Wedrychowicz H."/>
        </authorList>
    </citation>
    <scope>NUCLEOTIDE SEQUENCE [LARGE SCALE GENOMIC DNA]</scope>
    <source>
        <strain evidence="2 3">DSM 15480</strain>
    </source>
</reference>
<dbReference type="OrthoDB" id="86868at2"/>
<keyword evidence="1" id="KW-0472">Membrane</keyword>
<proteinExistence type="predicted"/>
<sequence length="237" mass="24881">MTQAVQNVTNIIWPFAIILLSFVVVQAVLFMKNALRFNKKYSLYSSKDLKSIAKSSAVSSIGPSFSVVVVVIAMISLVGPAVTFMRTGVIGAADYELWLADVVATAMGVTLGGEGFTEAVFTCAIFGMVLGSAPYMLNLLISLKPLDKAAKKESKKKRSFIPILGMTAELGFLGYWTLSTASGGVPKTVGIIFGLLSSMAVTAAVRKSGNEKLNDWVLGIALIGGMVAAAAADTLIG</sequence>
<keyword evidence="1" id="KW-1133">Transmembrane helix</keyword>
<feature type="transmembrane region" description="Helical" evidence="1">
    <location>
        <begin position="56"/>
        <end position="78"/>
    </location>
</feature>
<feature type="transmembrane region" description="Helical" evidence="1">
    <location>
        <begin position="216"/>
        <end position="236"/>
    </location>
</feature>
<gene>
    <name evidence="2" type="ORF">SAMN02745243_03341</name>
</gene>
<feature type="transmembrane region" description="Helical" evidence="1">
    <location>
        <begin position="184"/>
        <end position="204"/>
    </location>
</feature>
<accession>A0A1M6TW16</accession>
<dbReference type="STRING" id="1121950.SAMN02745243_03341"/>
<name>A0A1M6TW16_9FIRM</name>
<dbReference type="Proteomes" id="UP000184301">
    <property type="component" value="Unassembled WGS sequence"/>
</dbReference>
<protein>
    <recommendedName>
        <fullName evidence="4">DUF5058 domain-containing protein</fullName>
    </recommendedName>
</protein>
<keyword evidence="3" id="KW-1185">Reference proteome</keyword>
<dbReference type="InterPro" id="IPR032479">
    <property type="entry name" value="DUF5058"/>
</dbReference>
<dbReference type="Pfam" id="PF16481">
    <property type="entry name" value="DUF5058"/>
    <property type="match status" value="1"/>
</dbReference>
<evidence type="ECO:0000313" key="2">
    <source>
        <dbReference type="EMBL" id="SHK61084.1"/>
    </source>
</evidence>
<feature type="transmembrane region" description="Helical" evidence="1">
    <location>
        <begin position="12"/>
        <end position="35"/>
    </location>
</feature>
<evidence type="ECO:0000256" key="1">
    <source>
        <dbReference type="SAM" id="Phobius"/>
    </source>
</evidence>
<dbReference type="RefSeq" id="WP_073112545.1">
    <property type="nucleotide sequence ID" value="NZ_FQZY01000063.1"/>
</dbReference>
<organism evidence="2 3">
    <name type="scientific">Hespellia stercorisuis DSM 15480</name>
    <dbReference type="NCBI Taxonomy" id="1121950"/>
    <lineage>
        <taxon>Bacteria</taxon>
        <taxon>Bacillati</taxon>
        <taxon>Bacillota</taxon>
        <taxon>Clostridia</taxon>
        <taxon>Lachnospirales</taxon>
        <taxon>Lachnospiraceae</taxon>
        <taxon>Hespellia</taxon>
    </lineage>
</organism>
<dbReference type="AlphaFoldDB" id="A0A1M6TW16"/>
<dbReference type="EMBL" id="FQZY01000063">
    <property type="protein sequence ID" value="SHK61084.1"/>
    <property type="molecule type" value="Genomic_DNA"/>
</dbReference>
<evidence type="ECO:0000313" key="3">
    <source>
        <dbReference type="Proteomes" id="UP000184301"/>
    </source>
</evidence>